<reference evidence="1" key="2">
    <citation type="submission" date="2020-07" db="EMBL/GenBank/DDBJ databases">
        <authorList>
            <person name="Vera ALvarez R."/>
            <person name="Arias-Moreno D.M."/>
            <person name="Jimenez-Jacinto V."/>
            <person name="Jimenez-Bremont J.F."/>
            <person name="Swaminathan K."/>
            <person name="Moose S.P."/>
            <person name="Guerrero-Gonzalez M.L."/>
            <person name="Marino-Ramirez L."/>
            <person name="Landsman D."/>
            <person name="Rodriguez-Kessler M."/>
            <person name="Delgado-Sanchez P."/>
        </authorList>
    </citation>
    <scope>NUCLEOTIDE SEQUENCE</scope>
    <source>
        <tissue evidence="1">Cladode</tissue>
    </source>
</reference>
<organism evidence="1">
    <name type="scientific">Opuntia streptacantha</name>
    <name type="common">Prickly pear cactus</name>
    <name type="synonym">Opuntia cardona</name>
    <dbReference type="NCBI Taxonomy" id="393608"/>
    <lineage>
        <taxon>Eukaryota</taxon>
        <taxon>Viridiplantae</taxon>
        <taxon>Streptophyta</taxon>
        <taxon>Embryophyta</taxon>
        <taxon>Tracheophyta</taxon>
        <taxon>Spermatophyta</taxon>
        <taxon>Magnoliopsida</taxon>
        <taxon>eudicotyledons</taxon>
        <taxon>Gunneridae</taxon>
        <taxon>Pentapetalae</taxon>
        <taxon>Caryophyllales</taxon>
        <taxon>Cactineae</taxon>
        <taxon>Cactaceae</taxon>
        <taxon>Opuntioideae</taxon>
        <taxon>Opuntia</taxon>
    </lineage>
</organism>
<proteinExistence type="predicted"/>
<evidence type="ECO:0000313" key="1">
    <source>
        <dbReference type="EMBL" id="MBA4641009.1"/>
    </source>
</evidence>
<dbReference type="AlphaFoldDB" id="A0A7C9DN81"/>
<reference evidence="1" key="1">
    <citation type="journal article" date="2013" name="J. Plant Res.">
        <title>Effect of fungi and light on seed germination of three Opuntia species from semiarid lands of central Mexico.</title>
        <authorList>
            <person name="Delgado-Sanchez P."/>
            <person name="Jimenez-Bremont J.F."/>
            <person name="Guerrero-Gonzalez Mde L."/>
            <person name="Flores J."/>
        </authorList>
    </citation>
    <scope>NUCLEOTIDE SEQUENCE</scope>
    <source>
        <tissue evidence="1">Cladode</tissue>
    </source>
</reference>
<dbReference type="EMBL" id="GISG01122226">
    <property type="protein sequence ID" value="MBA4641009.1"/>
    <property type="molecule type" value="Transcribed_RNA"/>
</dbReference>
<accession>A0A7C9DN81</accession>
<name>A0A7C9DN81_OPUST</name>
<protein>
    <submittedName>
        <fullName evidence="1">Uncharacterized protein</fullName>
    </submittedName>
</protein>
<sequence>MLMQVVLQKTFTNMLNLLGSSLKPNVQKEKRLRVNMGLKKLQEQVKKGQEKVGEKLNRDTGVLGLNHTYVGVLSNKVVDAVLGRLIKIVFDSEEMVIIYSSIGLSSIQC</sequence>